<dbReference type="GO" id="GO:0004674">
    <property type="term" value="F:protein serine/threonine kinase activity"/>
    <property type="evidence" value="ECO:0007669"/>
    <property type="project" value="TreeGrafter"/>
</dbReference>
<keyword evidence="7" id="KW-1185">Reference proteome</keyword>
<organism evidence="6 7">
    <name type="scientific">Neocucurbitaria cava</name>
    <dbReference type="NCBI Taxonomy" id="798079"/>
    <lineage>
        <taxon>Eukaryota</taxon>
        <taxon>Fungi</taxon>
        <taxon>Dikarya</taxon>
        <taxon>Ascomycota</taxon>
        <taxon>Pezizomycotina</taxon>
        <taxon>Dothideomycetes</taxon>
        <taxon>Pleosporomycetidae</taxon>
        <taxon>Pleosporales</taxon>
        <taxon>Pleosporineae</taxon>
        <taxon>Cucurbitariaceae</taxon>
        <taxon>Neocucurbitaria</taxon>
    </lineage>
</organism>
<evidence type="ECO:0000313" key="7">
    <source>
        <dbReference type="Proteomes" id="UP001140560"/>
    </source>
</evidence>
<evidence type="ECO:0000256" key="3">
    <source>
        <dbReference type="ARBA" id="ARBA00022777"/>
    </source>
</evidence>
<dbReference type="PANTHER" id="PTHR44329:SF288">
    <property type="entry name" value="MITOGEN-ACTIVATED PROTEIN KINASE KINASE KINASE 20"/>
    <property type="match status" value="1"/>
</dbReference>
<gene>
    <name evidence="6" type="ORF">N0V83_007555</name>
</gene>
<keyword evidence="2" id="KW-0547">Nucleotide-binding</keyword>
<dbReference type="Pfam" id="PF00069">
    <property type="entry name" value="Pkinase"/>
    <property type="match status" value="1"/>
</dbReference>
<dbReference type="Gene3D" id="1.10.510.10">
    <property type="entry name" value="Transferase(Phosphotransferase) domain 1"/>
    <property type="match status" value="1"/>
</dbReference>
<dbReference type="SUPFAM" id="SSF56112">
    <property type="entry name" value="Protein kinase-like (PK-like)"/>
    <property type="match status" value="1"/>
</dbReference>
<feature type="domain" description="Protein kinase" evidence="5">
    <location>
        <begin position="152"/>
        <end position="515"/>
    </location>
</feature>
<dbReference type="OrthoDB" id="4062651at2759"/>
<evidence type="ECO:0000256" key="4">
    <source>
        <dbReference type="ARBA" id="ARBA00022840"/>
    </source>
</evidence>
<keyword evidence="1" id="KW-0808">Transferase</keyword>
<proteinExistence type="predicted"/>
<dbReference type="AlphaFoldDB" id="A0A9W9CJJ2"/>
<dbReference type="InterPro" id="IPR051681">
    <property type="entry name" value="Ser/Thr_Kinases-Pseudokinases"/>
</dbReference>
<evidence type="ECO:0000313" key="6">
    <source>
        <dbReference type="EMBL" id="KAJ4367025.1"/>
    </source>
</evidence>
<keyword evidence="4" id="KW-0067">ATP-binding</keyword>
<dbReference type="Proteomes" id="UP001140560">
    <property type="component" value="Unassembled WGS sequence"/>
</dbReference>
<dbReference type="InterPro" id="IPR000719">
    <property type="entry name" value="Prot_kinase_dom"/>
</dbReference>
<dbReference type="EMBL" id="JAPEUY010000013">
    <property type="protein sequence ID" value="KAJ4367025.1"/>
    <property type="molecule type" value="Genomic_DNA"/>
</dbReference>
<dbReference type="SMART" id="SM00220">
    <property type="entry name" value="S_TKc"/>
    <property type="match status" value="1"/>
</dbReference>
<dbReference type="InterPro" id="IPR011009">
    <property type="entry name" value="Kinase-like_dom_sf"/>
</dbReference>
<evidence type="ECO:0000256" key="1">
    <source>
        <dbReference type="ARBA" id="ARBA00022679"/>
    </source>
</evidence>
<name>A0A9W9CJJ2_9PLEO</name>
<comment type="caution">
    <text evidence="6">The sequence shown here is derived from an EMBL/GenBank/DDBJ whole genome shotgun (WGS) entry which is preliminary data.</text>
</comment>
<evidence type="ECO:0000256" key="2">
    <source>
        <dbReference type="ARBA" id="ARBA00022741"/>
    </source>
</evidence>
<dbReference type="PANTHER" id="PTHR44329">
    <property type="entry name" value="SERINE/THREONINE-PROTEIN KINASE TNNI3K-RELATED"/>
    <property type="match status" value="1"/>
</dbReference>
<dbReference type="PROSITE" id="PS50011">
    <property type="entry name" value="PROTEIN_KINASE_DOM"/>
    <property type="match status" value="1"/>
</dbReference>
<protein>
    <recommendedName>
        <fullName evidence="5">Protein kinase domain-containing protein</fullName>
    </recommendedName>
</protein>
<evidence type="ECO:0000259" key="5">
    <source>
        <dbReference type="PROSITE" id="PS50011"/>
    </source>
</evidence>
<sequence length="588" mass="67338">MDLSAKQIHLLCLPTGAFSDIESTPPWHSPDDVLLNGINIGPNTSAELWGRSTTNPLKRIETLDPVIRPRWRIDGSGNQGTQFHIVPLFMQDPTPIRIDVYIPSQDRHPSHLRPALGSALAFAITDARVARLGLAQQIVRALELWTDEAGQNEIQKMWREAPFGSRIVLDRVAADPKQMKCRFIKDFDSERQMLSLTALKAMWKFPATVYPATVDFTQLNLLHQLHDTISLVSLPGSLAHEQVVFKSTVSDVKYLYHELKLLLSMPKHPNIMQKPLYIVTGKDRYGGDDKVFGFILPYFPSGNLADVVSRRKQQGSLTLKDQFRWALQIVEALKFINASPARFYSELKTDNLLLDRDDNILFIDFEQMGNWITFSAPEIHYLEYCARLTKSDLVPEAQRLRYKELLSAFVPDQEVNHVYDNPSDGYYVAWNSLTPEERVAAEVYSLGKTLWCIFEGCVDTRNSTLKAFKVDSGQEFPTFVRTPQNIRDLILRCVKGNRDGEPERVEAIRIGAQVLPRDHSVATEKQAMFAAKRMWQIRVDEMMIFLDARLRYKHHEPMENDQELLGYMLRPSLDEVLGVLQEEERRIS</sequence>
<reference evidence="6" key="1">
    <citation type="submission" date="2022-10" db="EMBL/GenBank/DDBJ databases">
        <title>Tapping the CABI collections for fungal endophytes: first genome assemblies for Collariella, Neodidymelliopsis, Ascochyta clinopodiicola, Didymella pomorum, Didymosphaeria variabile, Neocosmospora piperis and Neocucurbitaria cava.</title>
        <authorList>
            <person name="Hill R."/>
        </authorList>
    </citation>
    <scope>NUCLEOTIDE SEQUENCE</scope>
    <source>
        <strain evidence="6">IMI 356814</strain>
    </source>
</reference>
<keyword evidence="3" id="KW-0418">Kinase</keyword>
<accession>A0A9W9CJJ2</accession>
<dbReference type="GO" id="GO:0005524">
    <property type="term" value="F:ATP binding"/>
    <property type="evidence" value="ECO:0007669"/>
    <property type="project" value="UniProtKB-KW"/>
</dbReference>